<comment type="function">
    <text evidence="7">Specific class of high-redox-potential 4Fe-4S ferredoxins. Functions in anaerobic electron transport in most purple and in some other photosynthetic bacteria and in at least one genus (Paracoccus) of halophilic, denitrifying bacteria.</text>
</comment>
<evidence type="ECO:0000256" key="5">
    <source>
        <dbReference type="ARBA" id="ARBA00023004"/>
    </source>
</evidence>
<dbReference type="Proteomes" id="UP000286806">
    <property type="component" value="Unassembled WGS sequence"/>
</dbReference>
<organism evidence="9 10">
    <name type="scientific">Sulfuriferula multivorans</name>
    <dbReference type="NCBI Taxonomy" id="1559896"/>
    <lineage>
        <taxon>Bacteria</taxon>
        <taxon>Pseudomonadati</taxon>
        <taxon>Pseudomonadota</taxon>
        <taxon>Betaproteobacteria</taxon>
        <taxon>Nitrosomonadales</taxon>
        <taxon>Sulfuricellaceae</taxon>
        <taxon>Sulfuriferula</taxon>
    </lineage>
</organism>
<evidence type="ECO:0000256" key="2">
    <source>
        <dbReference type="ARBA" id="ARBA00022485"/>
    </source>
</evidence>
<dbReference type="GO" id="GO:0051539">
    <property type="term" value="F:4 iron, 4 sulfur cluster binding"/>
    <property type="evidence" value="ECO:0007669"/>
    <property type="project" value="UniProtKB-KW"/>
</dbReference>
<dbReference type="GO" id="GO:0009055">
    <property type="term" value="F:electron transfer activity"/>
    <property type="evidence" value="ECO:0007669"/>
    <property type="project" value="InterPro"/>
</dbReference>
<name>A0A401JHV1_9PROT</name>
<dbReference type="Pfam" id="PF01355">
    <property type="entry name" value="HIPIP"/>
    <property type="match status" value="1"/>
</dbReference>
<dbReference type="SUPFAM" id="SSF57652">
    <property type="entry name" value="HIPIP (high potential iron protein)"/>
    <property type="match status" value="1"/>
</dbReference>
<dbReference type="AlphaFoldDB" id="A0A401JHV1"/>
<dbReference type="InterPro" id="IPR036369">
    <property type="entry name" value="HIPIP_sf"/>
</dbReference>
<dbReference type="GO" id="GO:0046872">
    <property type="term" value="F:metal ion binding"/>
    <property type="evidence" value="ECO:0007669"/>
    <property type="project" value="UniProtKB-KW"/>
</dbReference>
<keyword evidence="6 7" id="KW-0411">Iron-sulfur</keyword>
<evidence type="ECO:0000256" key="4">
    <source>
        <dbReference type="ARBA" id="ARBA00022982"/>
    </source>
</evidence>
<dbReference type="PROSITE" id="PS51373">
    <property type="entry name" value="HIPIP"/>
    <property type="match status" value="1"/>
</dbReference>
<accession>A0A401JHV1</accession>
<evidence type="ECO:0000256" key="7">
    <source>
        <dbReference type="RuleBase" id="RU000620"/>
    </source>
</evidence>
<dbReference type="EMBL" id="BGOW01000049">
    <property type="protein sequence ID" value="GBL47593.1"/>
    <property type="molecule type" value="Genomic_DNA"/>
</dbReference>
<comment type="similarity">
    <text evidence="7">Belongs to the high-potential iron-sulfur protein (HiPIP) family.</text>
</comment>
<dbReference type="PROSITE" id="PS51318">
    <property type="entry name" value="TAT"/>
    <property type="match status" value="1"/>
</dbReference>
<dbReference type="RefSeq" id="WP_124706348.1">
    <property type="nucleotide sequence ID" value="NZ_BGOW01000049.1"/>
</dbReference>
<keyword evidence="4 7" id="KW-0249">Electron transport</keyword>
<comment type="subunit">
    <text evidence="7">Homodimer.</text>
</comment>
<evidence type="ECO:0000256" key="3">
    <source>
        <dbReference type="ARBA" id="ARBA00022723"/>
    </source>
</evidence>
<dbReference type="GO" id="GO:0019646">
    <property type="term" value="P:aerobic electron transport chain"/>
    <property type="evidence" value="ECO:0007669"/>
    <property type="project" value="InterPro"/>
</dbReference>
<keyword evidence="10" id="KW-1185">Reference proteome</keyword>
<dbReference type="InterPro" id="IPR006311">
    <property type="entry name" value="TAT_signal"/>
</dbReference>
<dbReference type="Gene3D" id="4.10.490.10">
    <property type="entry name" value="High potential iron-sulphur protein"/>
    <property type="match status" value="1"/>
</dbReference>
<evidence type="ECO:0000313" key="10">
    <source>
        <dbReference type="Proteomes" id="UP000286806"/>
    </source>
</evidence>
<keyword evidence="3 7" id="KW-0479">Metal-binding</keyword>
<gene>
    <name evidence="9" type="ORF">SFMTTN_3434</name>
</gene>
<evidence type="ECO:0000256" key="6">
    <source>
        <dbReference type="ARBA" id="ARBA00023014"/>
    </source>
</evidence>
<evidence type="ECO:0000256" key="1">
    <source>
        <dbReference type="ARBA" id="ARBA00022448"/>
    </source>
</evidence>
<keyword evidence="1 7" id="KW-0813">Transport</keyword>
<sequence>MPDILQKKLSRRELLKGAAMLASIGVLATTTAITSTPAIAGVPKASMQYRDTPNGKQDCTNCSLFVPGSSAKANGTCKVVDGSISPHGYCVAFAAKA</sequence>
<keyword evidence="5 7" id="KW-0408">Iron</keyword>
<dbReference type="InterPro" id="IPR000170">
    <property type="entry name" value="High_potential_FeS_prot"/>
</dbReference>
<proteinExistence type="inferred from homology"/>
<evidence type="ECO:0000259" key="8">
    <source>
        <dbReference type="PROSITE" id="PS51373"/>
    </source>
</evidence>
<dbReference type="OrthoDB" id="5334781at2"/>
<keyword evidence="2 7" id="KW-0004">4Fe-4S</keyword>
<evidence type="ECO:0000313" key="9">
    <source>
        <dbReference type="EMBL" id="GBL47593.1"/>
    </source>
</evidence>
<feature type="domain" description="High potential iron-sulfur proteins family profile" evidence="8">
    <location>
        <begin position="28"/>
        <end position="97"/>
    </location>
</feature>
<comment type="caution">
    <text evidence="9">The sequence shown here is derived from an EMBL/GenBank/DDBJ whole genome shotgun (WGS) entry which is preliminary data.</text>
</comment>
<protein>
    <recommendedName>
        <fullName evidence="7">High-potential iron-sulfur protein</fullName>
        <shortName evidence="7">HiPIP</shortName>
    </recommendedName>
</protein>
<reference evidence="9 10" key="1">
    <citation type="journal article" date="2019" name="Front. Microbiol.">
        <title>Genomes of Neutrophilic Sulfur-Oxidizing Chemolithoautotrophs Representing 9 Proteobacterial Species From 8 Genera.</title>
        <authorList>
            <person name="Watanabe T."/>
            <person name="Kojima H."/>
            <person name="Umezawa K."/>
            <person name="Hori C."/>
            <person name="Takasuka T.E."/>
            <person name="Kato Y."/>
            <person name="Fukui M."/>
        </authorList>
    </citation>
    <scope>NUCLEOTIDE SEQUENCE [LARGE SCALE GENOMIC DNA]</scope>
    <source>
        <strain evidence="9 10">TTN</strain>
    </source>
</reference>